<dbReference type="KEGG" id="ave:Arcve_1676"/>
<evidence type="ECO:0000256" key="6">
    <source>
        <dbReference type="ARBA" id="ARBA00049496"/>
    </source>
</evidence>
<dbReference type="HOGENOM" id="CLU_007207_0_0_2"/>
<dbReference type="OrthoDB" id="57329at2157"/>
<keyword evidence="5 9" id="KW-0560">Oxidoreductase</keyword>
<evidence type="ECO:0000259" key="7">
    <source>
        <dbReference type="Pfam" id="PF00465"/>
    </source>
</evidence>
<dbReference type="Pfam" id="PF00465">
    <property type="entry name" value="Fe-ADH"/>
    <property type="match status" value="1"/>
</dbReference>
<comment type="similarity">
    <text evidence="2">Belongs to the iron-containing alcohol dehydrogenase family. Hydroxyacid-oxoacid transhydrogenase subfamily.</text>
</comment>
<evidence type="ECO:0000313" key="10">
    <source>
        <dbReference type="Proteomes" id="UP000008136"/>
    </source>
</evidence>
<evidence type="ECO:0000256" key="3">
    <source>
        <dbReference type="ARBA" id="ARBA00013182"/>
    </source>
</evidence>
<keyword evidence="4" id="KW-0809">Transit peptide</keyword>
<evidence type="ECO:0000256" key="4">
    <source>
        <dbReference type="ARBA" id="ARBA00022946"/>
    </source>
</evidence>
<dbReference type="InterPro" id="IPR039697">
    <property type="entry name" value="Alcohol_dehydrogenase_Fe"/>
</dbReference>
<dbReference type="GO" id="GO:0046872">
    <property type="term" value="F:metal ion binding"/>
    <property type="evidence" value="ECO:0007669"/>
    <property type="project" value="InterPro"/>
</dbReference>
<feature type="domain" description="Fe-containing alcohol dehydrogenase-like C-terminal" evidence="8">
    <location>
        <begin position="190"/>
        <end position="381"/>
    </location>
</feature>
<dbReference type="eggNOG" id="arCOG00984">
    <property type="taxonomic scope" value="Archaea"/>
</dbReference>
<dbReference type="EC" id="1.1.99.24" evidence="3"/>
<proteinExistence type="inferred from homology"/>
<dbReference type="FunFam" id="3.40.50.1970:FF:000003">
    <property type="entry name" value="Alcohol dehydrogenase, iron-containing"/>
    <property type="match status" value="1"/>
</dbReference>
<dbReference type="RefSeq" id="WP_013684332.1">
    <property type="nucleotide sequence ID" value="NC_015320.1"/>
</dbReference>
<dbReference type="GO" id="GO:0047988">
    <property type="term" value="F:hydroxyacid-oxoacid transhydrogenase activity"/>
    <property type="evidence" value="ECO:0007669"/>
    <property type="project" value="UniProtKB-EC"/>
</dbReference>
<feature type="domain" description="Alcohol dehydrogenase iron-type/glycerol dehydrogenase GldA" evidence="7">
    <location>
        <begin position="10"/>
        <end position="179"/>
    </location>
</feature>
<comment type="catalytic activity">
    <reaction evidence="6">
        <text>4-hydroxybutanoate + 2-oxoglutarate = (R)-2-hydroxyglutarate + succinate semialdehyde</text>
        <dbReference type="Rhea" id="RHEA:24734"/>
        <dbReference type="ChEBI" id="CHEBI:15801"/>
        <dbReference type="ChEBI" id="CHEBI:16724"/>
        <dbReference type="ChEBI" id="CHEBI:16810"/>
        <dbReference type="ChEBI" id="CHEBI:57706"/>
        <dbReference type="EC" id="1.1.99.24"/>
    </reaction>
</comment>
<keyword evidence="10" id="KW-1185">Reference proteome</keyword>
<dbReference type="Gene3D" id="1.20.1090.10">
    <property type="entry name" value="Dehydroquinate synthase-like - alpha domain"/>
    <property type="match status" value="1"/>
</dbReference>
<dbReference type="Gene3D" id="3.40.50.1970">
    <property type="match status" value="1"/>
</dbReference>
<evidence type="ECO:0000259" key="8">
    <source>
        <dbReference type="Pfam" id="PF25137"/>
    </source>
</evidence>
<dbReference type="GO" id="GO:0004022">
    <property type="term" value="F:alcohol dehydrogenase (NAD+) activity"/>
    <property type="evidence" value="ECO:0007669"/>
    <property type="project" value="InterPro"/>
</dbReference>
<dbReference type="STRING" id="693661.Arcve_1676"/>
<gene>
    <name evidence="9" type="ordered locus">Arcve_1676</name>
</gene>
<comment type="catalytic activity">
    <reaction evidence="1">
        <text>(S)-3-hydroxybutanoate + 2-oxoglutarate = (R)-2-hydroxyglutarate + acetoacetate</text>
        <dbReference type="Rhea" id="RHEA:23048"/>
        <dbReference type="ChEBI" id="CHEBI:11047"/>
        <dbReference type="ChEBI" id="CHEBI:13705"/>
        <dbReference type="ChEBI" id="CHEBI:15801"/>
        <dbReference type="ChEBI" id="CHEBI:16810"/>
        <dbReference type="EC" id="1.1.99.24"/>
    </reaction>
</comment>
<dbReference type="InterPro" id="IPR042157">
    <property type="entry name" value="HOT"/>
</dbReference>
<dbReference type="SUPFAM" id="SSF56796">
    <property type="entry name" value="Dehydroquinate synthase-like"/>
    <property type="match status" value="1"/>
</dbReference>
<accession>F2KQ73</accession>
<organism evidence="9 10">
    <name type="scientific">Archaeoglobus veneficus (strain DSM 11195 / SNP6)</name>
    <dbReference type="NCBI Taxonomy" id="693661"/>
    <lineage>
        <taxon>Archaea</taxon>
        <taxon>Methanobacteriati</taxon>
        <taxon>Methanobacteriota</taxon>
        <taxon>Archaeoglobi</taxon>
        <taxon>Archaeoglobales</taxon>
        <taxon>Archaeoglobaceae</taxon>
        <taxon>Archaeoglobus</taxon>
    </lineage>
</organism>
<dbReference type="EMBL" id="CP002588">
    <property type="protein sequence ID" value="AEA47676.1"/>
    <property type="molecule type" value="Genomic_DNA"/>
</dbReference>
<evidence type="ECO:0000256" key="2">
    <source>
        <dbReference type="ARBA" id="ARBA00010005"/>
    </source>
</evidence>
<evidence type="ECO:0000256" key="5">
    <source>
        <dbReference type="ARBA" id="ARBA00023002"/>
    </source>
</evidence>
<reference evidence="9 10" key="1">
    <citation type="submission" date="2011-03" db="EMBL/GenBank/DDBJ databases">
        <title>The complete genome of Archaeoglobus veneficus SNP6.</title>
        <authorList>
            <consortium name="US DOE Joint Genome Institute (JGI-PGF)"/>
            <person name="Lucas S."/>
            <person name="Copeland A."/>
            <person name="Lapidus A."/>
            <person name="Bruce D."/>
            <person name="Goodwin L."/>
            <person name="Pitluck S."/>
            <person name="Kyrpides N."/>
            <person name="Mavromatis K."/>
            <person name="Pagani I."/>
            <person name="Ivanova N."/>
            <person name="Mikhailova N."/>
            <person name="Lu M."/>
            <person name="Detter J.C."/>
            <person name="Tapia R."/>
            <person name="Han C."/>
            <person name="Land M."/>
            <person name="Hauser L."/>
            <person name="Markowitz V."/>
            <person name="Cheng J.-F."/>
            <person name="Hugenholtz P."/>
            <person name="Woyke T."/>
            <person name="Wu D."/>
            <person name="Spring S."/>
            <person name="Brambilla E."/>
            <person name="Klenk H.-P."/>
            <person name="Eisen J.A."/>
        </authorList>
    </citation>
    <scope>NUCLEOTIDE SEQUENCE [LARGE SCALE GENOMIC DNA]</scope>
    <source>
        <strain evidence="10">SNP6</strain>
    </source>
</reference>
<dbReference type="InterPro" id="IPR056798">
    <property type="entry name" value="ADH_Fe_C"/>
</dbReference>
<dbReference type="Pfam" id="PF25137">
    <property type="entry name" value="ADH_Fe_C"/>
    <property type="match status" value="1"/>
</dbReference>
<name>F2KQ73_ARCVS</name>
<evidence type="ECO:0000256" key="1">
    <source>
        <dbReference type="ARBA" id="ARBA00000813"/>
    </source>
</evidence>
<dbReference type="PANTHER" id="PTHR11496">
    <property type="entry name" value="ALCOHOL DEHYDROGENASE"/>
    <property type="match status" value="1"/>
</dbReference>
<evidence type="ECO:0000313" key="9">
    <source>
        <dbReference type="EMBL" id="AEA47676.1"/>
    </source>
</evidence>
<dbReference type="InterPro" id="IPR001670">
    <property type="entry name" value="ADH_Fe/GldA"/>
</dbReference>
<dbReference type="GeneID" id="10394802"/>
<dbReference type="CDD" id="cd08190">
    <property type="entry name" value="HOT"/>
    <property type="match status" value="1"/>
</dbReference>
<dbReference type="Proteomes" id="UP000008136">
    <property type="component" value="Chromosome"/>
</dbReference>
<protein>
    <recommendedName>
        <fullName evidence="3">hydroxyacid-oxoacid transhydrogenase</fullName>
        <ecNumber evidence="3">1.1.99.24</ecNumber>
    </recommendedName>
</protein>
<sequence>MLSFRFRAAKAIIGFDTVSVLGSELKKLGAERVMVVTGKNVGKSDVCRKAIKSIEAEGVEFVLWDGVKPEPDVYVIEEGVCAAKEIKPDVFIAVGGGSSIDAAKLINLCTNGQADIYDYIPEPIGKGKQVEKLKPLIAIPTTFGTGSETTCAAVVKLPELNMKVGIIQESMLPSLAIIDGSIEAPKSVAASAGMDALMHAIEAYTCRPYGEVETYFYSGSTPLSDATAEKAIELIGENFIASMNGNATARLNMAIASYMAGMAFGNAGVHIPHAASHAIGGLKHAPHGVCVASTARAVLEFIESAVPEKVRRIAELLKADSAAEGISRLMEEAGIPSLPELGISRDDIPELVDKTLKLKRLLVLCPKPVGETELRKIFEKSL</sequence>
<dbReference type="PANTHER" id="PTHR11496:SF83">
    <property type="entry name" value="HYDROXYACID-OXOACID TRANSHYDROGENASE, MITOCHONDRIAL"/>
    <property type="match status" value="1"/>
</dbReference>
<dbReference type="AlphaFoldDB" id="F2KQ73"/>